<organism evidence="1">
    <name type="scientific">hydrocarbon metagenome</name>
    <dbReference type="NCBI Taxonomy" id="938273"/>
    <lineage>
        <taxon>unclassified sequences</taxon>
        <taxon>metagenomes</taxon>
        <taxon>ecological metagenomes</taxon>
    </lineage>
</organism>
<comment type="caution">
    <text evidence="1">The sequence shown here is derived from an EMBL/GenBank/DDBJ whole genome shotgun (WGS) entry which is preliminary data.</text>
</comment>
<name>A0A0W8E8W2_9ZZZZ</name>
<dbReference type="AlphaFoldDB" id="A0A0W8E8W2"/>
<dbReference type="PANTHER" id="PTHR34297">
    <property type="entry name" value="HYPOTHETICAL CYTOSOLIC PROTEIN-RELATED"/>
    <property type="match status" value="1"/>
</dbReference>
<reference evidence="1" key="1">
    <citation type="journal article" date="2015" name="Proc. Natl. Acad. Sci. U.S.A.">
        <title>Networks of energetic and metabolic interactions define dynamics in microbial communities.</title>
        <authorList>
            <person name="Embree M."/>
            <person name="Liu J.K."/>
            <person name="Al-Bassam M.M."/>
            <person name="Zengler K."/>
        </authorList>
    </citation>
    <scope>NUCLEOTIDE SEQUENCE</scope>
</reference>
<gene>
    <name evidence="1" type="ORF">ASZ90_017506</name>
</gene>
<evidence type="ECO:0000313" key="1">
    <source>
        <dbReference type="EMBL" id="KUG05017.1"/>
    </source>
</evidence>
<dbReference type="EMBL" id="LNQE01001831">
    <property type="protein sequence ID" value="KUG05017.1"/>
    <property type="molecule type" value="Genomic_DNA"/>
</dbReference>
<dbReference type="PANTHER" id="PTHR34297:SF2">
    <property type="entry name" value="ASP23_GLS24 FAMILY ENVELOPE STRESS RESPONSE PROTEIN"/>
    <property type="match status" value="1"/>
</dbReference>
<dbReference type="InterPro" id="IPR005531">
    <property type="entry name" value="Asp23"/>
</dbReference>
<accession>A0A0W8E8W2</accession>
<dbReference type="Pfam" id="PF03780">
    <property type="entry name" value="Asp23"/>
    <property type="match status" value="1"/>
</dbReference>
<proteinExistence type="predicted"/>
<protein>
    <submittedName>
        <fullName evidence="1">Alkaline shock protein</fullName>
    </submittedName>
</protein>
<sequence length="135" mass="14317">MDSQKPEINTEMGTIRIADEVVSTVAGLAASEVEGVASLSGGWSTDLVEKLGRKNLGKGIKVEVVDGSTSIEISIVVKFGHPIPDVAETVQQEVKQSVETMTGLVVKAVNVNVIAVDIKKDEPVEEKTADDTELE</sequence>